<keyword evidence="2" id="KW-0472">Membrane</keyword>
<dbReference type="InterPro" id="IPR002656">
    <property type="entry name" value="Acyl_transf_3_dom"/>
</dbReference>
<dbReference type="EMBL" id="CAWYQH010000103">
    <property type="protein sequence ID" value="CAK8686755.1"/>
    <property type="molecule type" value="Genomic_DNA"/>
</dbReference>
<accession>A0ABP0G5B9</accession>
<evidence type="ECO:0000313" key="4">
    <source>
        <dbReference type="EMBL" id="CAK8686755.1"/>
    </source>
</evidence>
<gene>
    <name evidence="4" type="ORF">CVLEPA_LOCUS18679</name>
</gene>
<evidence type="ECO:0000313" key="5">
    <source>
        <dbReference type="Proteomes" id="UP001642483"/>
    </source>
</evidence>
<feature type="compositionally biased region" description="Basic and acidic residues" evidence="1">
    <location>
        <begin position="719"/>
        <end position="734"/>
    </location>
</feature>
<name>A0ABP0G5B9_CLALP</name>
<dbReference type="Pfam" id="PF20146">
    <property type="entry name" value="NRF"/>
    <property type="match status" value="1"/>
</dbReference>
<evidence type="ECO:0000256" key="2">
    <source>
        <dbReference type="SAM" id="Phobius"/>
    </source>
</evidence>
<proteinExistence type="predicted"/>
<dbReference type="PANTHER" id="PTHR11161">
    <property type="entry name" value="O-ACYLTRANSFERASE"/>
    <property type="match status" value="1"/>
</dbReference>
<feature type="transmembrane region" description="Helical" evidence="2">
    <location>
        <begin position="359"/>
        <end position="378"/>
    </location>
</feature>
<keyword evidence="5" id="KW-1185">Reference proteome</keyword>
<feature type="transmembrane region" description="Helical" evidence="2">
    <location>
        <begin position="637"/>
        <end position="658"/>
    </location>
</feature>
<reference evidence="4 5" key="1">
    <citation type="submission" date="2024-02" db="EMBL/GenBank/DDBJ databases">
        <authorList>
            <person name="Daric V."/>
            <person name="Darras S."/>
        </authorList>
    </citation>
    <scope>NUCLEOTIDE SEQUENCE [LARGE SCALE GENOMIC DNA]</scope>
</reference>
<dbReference type="Proteomes" id="UP001642483">
    <property type="component" value="Unassembled WGS sequence"/>
</dbReference>
<dbReference type="PANTHER" id="PTHR11161:SF0">
    <property type="entry name" value="O-ACYLTRANSFERASE LIKE PROTEIN"/>
    <property type="match status" value="1"/>
</dbReference>
<protein>
    <recommendedName>
        <fullName evidence="3">Nose resistant-to-fluoxetine protein N-terminal domain-containing protein</fullName>
    </recommendedName>
</protein>
<feature type="transmembrane region" description="Helical" evidence="2">
    <location>
        <begin position="532"/>
        <end position="549"/>
    </location>
</feature>
<feature type="region of interest" description="Disordered" evidence="1">
    <location>
        <begin position="707"/>
        <end position="734"/>
    </location>
</feature>
<keyword evidence="2" id="KW-0812">Transmembrane</keyword>
<dbReference type="Pfam" id="PF01757">
    <property type="entry name" value="Acyl_transf_3"/>
    <property type="match status" value="1"/>
</dbReference>
<keyword evidence="2" id="KW-1133">Transmembrane helix</keyword>
<organism evidence="4 5">
    <name type="scientific">Clavelina lepadiformis</name>
    <name type="common">Light-bulb sea squirt</name>
    <name type="synonym">Ascidia lepadiformis</name>
    <dbReference type="NCBI Taxonomy" id="159417"/>
    <lineage>
        <taxon>Eukaryota</taxon>
        <taxon>Metazoa</taxon>
        <taxon>Chordata</taxon>
        <taxon>Tunicata</taxon>
        <taxon>Ascidiacea</taxon>
        <taxon>Aplousobranchia</taxon>
        <taxon>Clavelinidae</taxon>
        <taxon>Clavelina</taxon>
    </lineage>
</organism>
<dbReference type="InterPro" id="IPR006621">
    <property type="entry name" value="Nose-resist-to-fluoxetine_N"/>
</dbReference>
<evidence type="ECO:0000256" key="1">
    <source>
        <dbReference type="SAM" id="MobiDB-lite"/>
    </source>
</evidence>
<comment type="caution">
    <text evidence="4">The sequence shown here is derived from an EMBL/GenBank/DDBJ whole genome shotgun (WGS) entry which is preliminary data.</text>
</comment>
<feature type="transmembrane region" description="Helical" evidence="2">
    <location>
        <begin position="433"/>
        <end position="455"/>
    </location>
</feature>
<evidence type="ECO:0000259" key="3">
    <source>
        <dbReference type="SMART" id="SM00703"/>
    </source>
</evidence>
<feature type="transmembrane region" description="Helical" evidence="2">
    <location>
        <begin position="605"/>
        <end position="625"/>
    </location>
</feature>
<feature type="transmembrane region" description="Helical" evidence="2">
    <location>
        <begin position="193"/>
        <end position="215"/>
    </location>
</feature>
<dbReference type="SMART" id="SM00703">
    <property type="entry name" value="NRF"/>
    <property type="match status" value="1"/>
</dbReference>
<sequence>MSKEIPSPLTVVNPLDLVRGLPMQKIGEISPAANASSFGDFLHKLQLQVGSEESRIASPASSQCNHDLLQFFTDLSQKKSHALSALDAWGKPESGIFQGNTKWLGRYYECRGIKAPDFSGKYCTLDVQSKSPMMSNSPFGGGGMGGLSLGVCFPATCSDIDIQVLANYTLSSLNSTITVDCPVQNTMWNAKDIAALIITSIFIALVVTSTLYEYIMKQRLEAYISDFNDPAACSAQDQVMTGKLYRILTSFSIIKNTKKLLDTTQRPTDITCLHGMRFISMSWVILGHCLLTPLQYSNNPIFYANYYLTHGELLAVSNGFFSVDTFFFLSGLLVVYIGLRKLQKSGGKMNILTMFLYRYLRLTPAYAFTLMFAVTLWVKLGDGPTWPAVTTALEVQCEKYWWTNLLYINNLYPSDFTKECIAWSWYLSNDTQFYLLAIIILLILYRSSAAGLTIMSTMLLASISITGGFSSYTKGQPLTVIFGWLSGMIMNTGHNSSDGDGFGREGLSLMAGNDTTPPQYSPYISDLYAKPWCRIGAYIVGMITGYILYANNNRITMPKWAAALGWILAATMNLSLVYAVYGTIREGSLLDNNVAALYNALSRPLWCLGCAWVVVACVCGYGGPVNSFLSWKAFIPLSRLTYCTYLVHLLAVMWLLGTHETPIHFNMQELISLFITSLVLGNLLAYVLAMLVEFPLTELMKIILEESEQKRSSSPPRYSEIEAELRSDEVTADA</sequence>
<dbReference type="InterPro" id="IPR052728">
    <property type="entry name" value="O2_lipid_transport_reg"/>
</dbReference>
<feature type="transmembrane region" description="Helical" evidence="2">
    <location>
        <begin position="670"/>
        <end position="692"/>
    </location>
</feature>
<feature type="transmembrane region" description="Helical" evidence="2">
    <location>
        <begin position="316"/>
        <end position="339"/>
    </location>
</feature>
<feature type="transmembrane region" description="Helical" evidence="2">
    <location>
        <begin position="278"/>
        <end position="296"/>
    </location>
</feature>
<feature type="transmembrane region" description="Helical" evidence="2">
    <location>
        <begin position="561"/>
        <end position="584"/>
    </location>
</feature>
<feature type="domain" description="Nose resistant-to-fluoxetine protein N-terminal" evidence="3">
    <location>
        <begin position="61"/>
        <end position="183"/>
    </location>
</feature>